<gene>
    <name evidence="1" type="ORF">EVAR_102562_1</name>
</gene>
<accession>A0A4C2A5D9</accession>
<evidence type="ECO:0000313" key="2">
    <source>
        <dbReference type="Proteomes" id="UP000299102"/>
    </source>
</evidence>
<comment type="caution">
    <text evidence="1">The sequence shown here is derived from an EMBL/GenBank/DDBJ whole genome shotgun (WGS) entry which is preliminary data.</text>
</comment>
<reference evidence="1 2" key="1">
    <citation type="journal article" date="2019" name="Commun. Biol.">
        <title>The bagworm genome reveals a unique fibroin gene that provides high tensile strength.</title>
        <authorList>
            <person name="Kono N."/>
            <person name="Nakamura H."/>
            <person name="Ohtoshi R."/>
            <person name="Tomita M."/>
            <person name="Numata K."/>
            <person name="Arakawa K."/>
        </authorList>
    </citation>
    <scope>NUCLEOTIDE SEQUENCE [LARGE SCALE GENOMIC DNA]</scope>
</reference>
<dbReference type="EMBL" id="BGZK01002497">
    <property type="protein sequence ID" value="GBP94379.1"/>
    <property type="molecule type" value="Genomic_DNA"/>
</dbReference>
<dbReference type="AlphaFoldDB" id="A0A4C2A5D9"/>
<dbReference type="Proteomes" id="UP000299102">
    <property type="component" value="Unassembled WGS sequence"/>
</dbReference>
<organism evidence="1 2">
    <name type="scientific">Eumeta variegata</name>
    <name type="common">Bagworm moth</name>
    <name type="synonym">Eumeta japonica</name>
    <dbReference type="NCBI Taxonomy" id="151549"/>
    <lineage>
        <taxon>Eukaryota</taxon>
        <taxon>Metazoa</taxon>
        <taxon>Ecdysozoa</taxon>
        <taxon>Arthropoda</taxon>
        <taxon>Hexapoda</taxon>
        <taxon>Insecta</taxon>
        <taxon>Pterygota</taxon>
        <taxon>Neoptera</taxon>
        <taxon>Endopterygota</taxon>
        <taxon>Lepidoptera</taxon>
        <taxon>Glossata</taxon>
        <taxon>Ditrysia</taxon>
        <taxon>Tineoidea</taxon>
        <taxon>Psychidae</taxon>
        <taxon>Oiketicinae</taxon>
        <taxon>Eumeta</taxon>
    </lineage>
</organism>
<keyword evidence="2" id="KW-1185">Reference proteome</keyword>
<protein>
    <submittedName>
        <fullName evidence="1">Uncharacterized protein</fullName>
    </submittedName>
</protein>
<sequence length="110" mass="12569">MTNDFVILHSARPNILLVCFFLTDYELEPVQTIHTLELHQTTQLHVHFRVNLTPVKGVAFKQGSKFESTIGFNQVKLNRSLRISESSLSCRSRMLSWHSSQHETSGEGKT</sequence>
<name>A0A4C2A5D9_EUMVA</name>
<evidence type="ECO:0000313" key="1">
    <source>
        <dbReference type="EMBL" id="GBP94379.1"/>
    </source>
</evidence>
<proteinExistence type="predicted"/>